<dbReference type="Gene3D" id="3.40.630.30">
    <property type="match status" value="1"/>
</dbReference>
<reference evidence="4 5" key="1">
    <citation type="journal article" date="2011" name="J. Bacteriol.">
        <title>Genome sequence of the ethanol-producing Zymomonas mobilis subsp. mobilis lectotype strain ATCC 10988.</title>
        <authorList>
            <person name="Pappas K.M."/>
            <person name="Kouvelis V.N."/>
            <person name="Saunders E."/>
            <person name="Brettin T.S."/>
            <person name="Bruce D."/>
            <person name="Detter C."/>
            <person name="Balakireva M."/>
            <person name="Han C.S."/>
            <person name="Savvakis G."/>
            <person name="Kyrpides N.C."/>
            <person name="Typas M.A."/>
        </authorList>
    </citation>
    <scope>NUCLEOTIDE SEQUENCE [LARGE SCALE GENOMIC DNA]</scope>
    <source>
        <strain evidence="5">ATCC 10988 / DSM 424 / CCUG 17860 / LMG 404 / NCIMB 8938 / NRRL B-806 / ZM1</strain>
    </source>
</reference>
<dbReference type="InterPro" id="IPR000182">
    <property type="entry name" value="GNAT_dom"/>
</dbReference>
<feature type="domain" description="N-acetyltransferase" evidence="3">
    <location>
        <begin position="43"/>
        <end position="197"/>
    </location>
</feature>
<dbReference type="PANTHER" id="PTHR43800">
    <property type="entry name" value="PEPTIDYL-LYSINE N-ACETYLTRANSFERASE YJAB"/>
    <property type="match status" value="1"/>
</dbReference>
<evidence type="ECO:0000256" key="2">
    <source>
        <dbReference type="ARBA" id="ARBA00023315"/>
    </source>
</evidence>
<gene>
    <name evidence="4" type="ordered locus">Zmob_0355</name>
</gene>
<dbReference type="PANTHER" id="PTHR43800:SF1">
    <property type="entry name" value="PEPTIDYL-LYSINE N-ACETYLTRANSFERASE YJAB"/>
    <property type="match status" value="1"/>
</dbReference>
<dbReference type="SUPFAM" id="SSF55729">
    <property type="entry name" value="Acyl-CoA N-acyltransferases (Nat)"/>
    <property type="match status" value="1"/>
</dbReference>
<evidence type="ECO:0000256" key="1">
    <source>
        <dbReference type="ARBA" id="ARBA00022679"/>
    </source>
</evidence>
<dbReference type="KEGG" id="zmm:Zmob_0355"/>
<dbReference type="Pfam" id="PF00583">
    <property type="entry name" value="Acetyltransf_1"/>
    <property type="match status" value="1"/>
</dbReference>
<dbReference type="InterPro" id="IPR016181">
    <property type="entry name" value="Acyl_CoA_acyltransferase"/>
</dbReference>
<dbReference type="Proteomes" id="UP000001494">
    <property type="component" value="Chromosome"/>
</dbReference>
<sequence length="203" mass="23870">MTFLLLEKGQLASVVTALEMTKQPDDKWLSQNATILDIDNNPYHLERWEDPQTDSYRDLFLKIGSPWLWFSRLELDDRALKALITHPEIEIYRLRDNDNHIAGMIELDFRKKGECEIVFFGLDVKYIGKKLGHPVMIHTLHKAWKSDINRVWLHSCSSDHPAALRFYQKHHFQPYQRMIEIHDDPRLIGLLPKEAAPHIPIID</sequence>
<protein>
    <submittedName>
        <fullName evidence="4">GCN5-related N-acetyltransferase</fullName>
    </submittedName>
</protein>
<keyword evidence="1 4" id="KW-0808">Transferase</keyword>
<organism evidence="4 5">
    <name type="scientific">Zymomonas mobilis subsp. mobilis (strain ATCC 10988 / DSM 424 / LMG 404 / NCIMB 8938 / NRRL B-806 / ZM1)</name>
    <dbReference type="NCBI Taxonomy" id="555217"/>
    <lineage>
        <taxon>Bacteria</taxon>
        <taxon>Pseudomonadati</taxon>
        <taxon>Pseudomonadota</taxon>
        <taxon>Alphaproteobacteria</taxon>
        <taxon>Sphingomonadales</taxon>
        <taxon>Zymomonadaceae</taxon>
        <taxon>Zymomonas</taxon>
    </lineage>
</organism>
<dbReference type="EMBL" id="CP002850">
    <property type="protein sequence ID" value="AEH62203.1"/>
    <property type="molecule type" value="Genomic_DNA"/>
</dbReference>
<dbReference type="HOGENOM" id="CLU_098254_2_0_5"/>
<evidence type="ECO:0000313" key="5">
    <source>
        <dbReference type="Proteomes" id="UP000001494"/>
    </source>
</evidence>
<dbReference type="GO" id="GO:0016747">
    <property type="term" value="F:acyltransferase activity, transferring groups other than amino-acyl groups"/>
    <property type="evidence" value="ECO:0007669"/>
    <property type="project" value="InterPro"/>
</dbReference>
<name>A0A0H3FWK4_ZYMMA</name>
<evidence type="ECO:0000313" key="4">
    <source>
        <dbReference type="EMBL" id="AEH62203.1"/>
    </source>
</evidence>
<dbReference type="PROSITE" id="PS51186">
    <property type="entry name" value="GNAT"/>
    <property type="match status" value="1"/>
</dbReference>
<dbReference type="RefSeq" id="WP_014500463.1">
    <property type="nucleotide sequence ID" value="NC_017262.1"/>
</dbReference>
<dbReference type="AlphaFoldDB" id="A0A0H3FWK4"/>
<evidence type="ECO:0000259" key="3">
    <source>
        <dbReference type="PROSITE" id="PS51186"/>
    </source>
</evidence>
<keyword evidence="2" id="KW-0012">Acyltransferase</keyword>
<dbReference type="OrthoDB" id="275336at2"/>
<proteinExistence type="predicted"/>
<accession>A0A0H3FWK4</accession>
<dbReference type="eggNOG" id="COG0454">
    <property type="taxonomic scope" value="Bacteria"/>
</dbReference>